<evidence type="ECO:0000313" key="4">
    <source>
        <dbReference type="Proteomes" id="UP000754563"/>
    </source>
</evidence>
<comment type="caution">
    <text evidence="3">The sequence shown here is derived from an EMBL/GenBank/DDBJ whole genome shotgun (WGS) entry which is preliminary data.</text>
</comment>
<feature type="domain" description="Nudix hydrolase" evidence="2">
    <location>
        <begin position="33"/>
        <end position="171"/>
    </location>
</feature>
<name>A0A955L7S6_9BACT</name>
<dbReference type="AlphaFoldDB" id="A0A955L7S6"/>
<sequence>MNTNDELLDHVDENDVVIGALLRSEAYDKNIDSIHRMSGVLLVDHVNKKVLLQQRSDKKRYPLMWVVSAGGHYQAGEDILDGAYRELDEELGIETPIVMVGKEFKLHKDANSYVYWFIGIYDGQDMKLSKDEIERVKFFSKESLDKMKGSDFSQVVDYKVYGNKVSGWAYELAQRYFAGEFDEALVYLQKS</sequence>
<dbReference type="PANTHER" id="PTHR10885">
    <property type="entry name" value="ISOPENTENYL-DIPHOSPHATE DELTA-ISOMERASE"/>
    <property type="match status" value="1"/>
</dbReference>
<dbReference type="Gene3D" id="3.90.79.10">
    <property type="entry name" value="Nucleoside Triphosphate Pyrophosphohydrolase"/>
    <property type="match status" value="1"/>
</dbReference>
<evidence type="ECO:0000256" key="1">
    <source>
        <dbReference type="ARBA" id="ARBA00022801"/>
    </source>
</evidence>
<keyword evidence="1" id="KW-0378">Hydrolase</keyword>
<protein>
    <submittedName>
        <fullName evidence="3">NUDIX domain-containing protein</fullName>
    </submittedName>
</protein>
<dbReference type="InterPro" id="IPR020084">
    <property type="entry name" value="NUDIX_hydrolase_CS"/>
</dbReference>
<reference evidence="3" key="2">
    <citation type="journal article" date="2021" name="Microbiome">
        <title>Successional dynamics and alternative stable states in a saline activated sludge microbial community over 9 years.</title>
        <authorList>
            <person name="Wang Y."/>
            <person name="Ye J."/>
            <person name="Ju F."/>
            <person name="Liu L."/>
            <person name="Boyd J.A."/>
            <person name="Deng Y."/>
            <person name="Parks D.H."/>
            <person name="Jiang X."/>
            <person name="Yin X."/>
            <person name="Woodcroft B.J."/>
            <person name="Tyson G.W."/>
            <person name="Hugenholtz P."/>
            <person name="Polz M.F."/>
            <person name="Zhang T."/>
        </authorList>
    </citation>
    <scope>NUCLEOTIDE SEQUENCE</scope>
    <source>
        <strain evidence="3">HKST-UBA11</strain>
    </source>
</reference>
<organism evidence="3 4">
    <name type="scientific">Candidatus Dojkabacteria bacterium</name>
    <dbReference type="NCBI Taxonomy" id="2099670"/>
    <lineage>
        <taxon>Bacteria</taxon>
        <taxon>Candidatus Dojkabacteria</taxon>
    </lineage>
</organism>
<evidence type="ECO:0000259" key="2">
    <source>
        <dbReference type="PROSITE" id="PS51462"/>
    </source>
</evidence>
<proteinExistence type="predicted"/>
<dbReference type="Pfam" id="PF00293">
    <property type="entry name" value="NUDIX"/>
    <property type="match status" value="1"/>
</dbReference>
<dbReference type="InterPro" id="IPR015797">
    <property type="entry name" value="NUDIX_hydrolase-like_dom_sf"/>
</dbReference>
<reference evidence="3" key="1">
    <citation type="submission" date="2020-04" db="EMBL/GenBank/DDBJ databases">
        <authorList>
            <person name="Zhang T."/>
        </authorList>
    </citation>
    <scope>NUCLEOTIDE SEQUENCE</scope>
    <source>
        <strain evidence="3">HKST-UBA11</strain>
    </source>
</reference>
<dbReference type="Proteomes" id="UP000754563">
    <property type="component" value="Unassembled WGS sequence"/>
</dbReference>
<gene>
    <name evidence="3" type="ORF">KC717_02865</name>
</gene>
<dbReference type="PROSITE" id="PS00893">
    <property type="entry name" value="NUDIX_BOX"/>
    <property type="match status" value="1"/>
</dbReference>
<dbReference type="EMBL" id="JAGQLH010000027">
    <property type="protein sequence ID" value="MCA9385564.1"/>
    <property type="molecule type" value="Genomic_DNA"/>
</dbReference>
<dbReference type="PANTHER" id="PTHR10885:SF0">
    <property type="entry name" value="ISOPENTENYL-DIPHOSPHATE DELTA-ISOMERASE"/>
    <property type="match status" value="1"/>
</dbReference>
<dbReference type="PROSITE" id="PS51462">
    <property type="entry name" value="NUDIX"/>
    <property type="match status" value="1"/>
</dbReference>
<accession>A0A955L7S6</accession>
<evidence type="ECO:0000313" key="3">
    <source>
        <dbReference type="EMBL" id="MCA9385564.1"/>
    </source>
</evidence>
<dbReference type="SUPFAM" id="SSF55811">
    <property type="entry name" value="Nudix"/>
    <property type="match status" value="1"/>
</dbReference>
<dbReference type="InterPro" id="IPR000086">
    <property type="entry name" value="NUDIX_hydrolase_dom"/>
</dbReference>
<dbReference type="GO" id="GO:0016787">
    <property type="term" value="F:hydrolase activity"/>
    <property type="evidence" value="ECO:0007669"/>
    <property type="project" value="UniProtKB-KW"/>
</dbReference>